<dbReference type="Gramene" id="Kaladp0071s0345.1.v1.1">
    <property type="protein sequence ID" value="Kaladp0071s0345.1.v1.1"/>
    <property type="gene ID" value="Kaladp0071s0345.v1.1"/>
</dbReference>
<dbReference type="PROSITE" id="PS50011">
    <property type="entry name" value="PROTEIN_KINASE_DOM"/>
    <property type="match status" value="1"/>
</dbReference>
<evidence type="ECO:0000256" key="2">
    <source>
        <dbReference type="ARBA" id="ARBA00012513"/>
    </source>
</evidence>
<keyword evidence="10 18" id="KW-0547">Nucleotide-binding</keyword>
<proteinExistence type="predicted"/>
<dbReference type="Gene3D" id="3.80.10.10">
    <property type="entry name" value="Ribonuclease Inhibitor"/>
    <property type="match status" value="1"/>
</dbReference>
<comment type="catalytic activity">
    <reaction evidence="16">
        <text>L-threonyl-[protein] + ATP = O-phospho-L-threonyl-[protein] + ADP + H(+)</text>
        <dbReference type="Rhea" id="RHEA:46608"/>
        <dbReference type="Rhea" id="RHEA-COMP:11060"/>
        <dbReference type="Rhea" id="RHEA-COMP:11605"/>
        <dbReference type="ChEBI" id="CHEBI:15378"/>
        <dbReference type="ChEBI" id="CHEBI:30013"/>
        <dbReference type="ChEBI" id="CHEBI:30616"/>
        <dbReference type="ChEBI" id="CHEBI:61977"/>
        <dbReference type="ChEBI" id="CHEBI:456216"/>
        <dbReference type="EC" id="2.7.11.1"/>
    </reaction>
</comment>
<sequence>MFKYGNYDRQNRPPSFDLYIGVGRLFTLHTGNADQEHWVEIIHVPTTNYISLCLANIGSGVPFISMLELRLLDESAYQIESSDNLGLFTRYDIGSSSPILARYNDDVYDRFWDPVGKPNAIFRNWDLISTNMTVDTRSDNSSYKPPASMLRTAAQAFNASFAIEFSQEPFIKEDIYSIIFYFAEIQELKASQKREMNILSNGSRLFGPFTLEYLVPLTVGPIKLPLVGNQLQFSISSTNESGLPPILNGCEIYQTYKLEGVATNSDDIDAIMDIKETYQVTRNWQGDPCVETSWDGLICSVESNPRITTLNLSSSGLKGSIAASIANLTSLRSIDLSYNSLTGALPDFLADLSALEALNLTGNQLSGSIPKALLDKSSNGTLLLSLAGNPNLCESGSCGKKNKTLIIAVSASLSVVFLIVVALAAWRIKKTGSLKFTSSASKESIESKTLEFTYSQVVSITDNFKTEIGEGGFGKVYLGTLKDGDKVAVKLLSSNSEQGSQEFLQEVKLLIRVHHGNLLKLVGYCNQANHMGLIYEYMPNGNLKQLLSSRNATVLRWIDRVKIAVQIAQGLDYLHNNCTPPIIHRDLKTVNILLDENLQAKIADFGLSRAFKNGDMTHISTTQTAGTPAYIDPEYVVSGKFNRKSDVYSYGVILLEIVTGQPAIIIRDGEATSILNWIKPLIDRGDIEAAVDHRLAGEYNVDAAWKIIETAFSCLEETAIQRPEISYVLDEIKQCVLVDRAHNPPTGRAMPGDRI</sequence>
<dbReference type="Pfam" id="PF07714">
    <property type="entry name" value="PK_Tyr_Ser-Thr"/>
    <property type="match status" value="1"/>
</dbReference>
<dbReference type="GO" id="GO:0005886">
    <property type="term" value="C:plasma membrane"/>
    <property type="evidence" value="ECO:0007669"/>
    <property type="project" value="UniProtKB-SubCell"/>
</dbReference>
<dbReference type="GO" id="GO:0005524">
    <property type="term" value="F:ATP binding"/>
    <property type="evidence" value="ECO:0007669"/>
    <property type="project" value="UniProtKB-UniRule"/>
</dbReference>
<protein>
    <recommendedName>
        <fullName evidence="2">non-specific serine/threonine protein kinase</fullName>
        <ecNumber evidence="2">2.7.11.1</ecNumber>
    </recommendedName>
</protein>
<dbReference type="InterPro" id="IPR024788">
    <property type="entry name" value="Malectin-like_Carb-bd_dom"/>
</dbReference>
<evidence type="ECO:0000256" key="16">
    <source>
        <dbReference type="ARBA" id="ARBA00047899"/>
    </source>
</evidence>
<dbReference type="Gene3D" id="1.10.510.10">
    <property type="entry name" value="Transferase(Phosphotransferase) domain 1"/>
    <property type="match status" value="1"/>
</dbReference>
<keyword evidence="22" id="KW-1185">Reference proteome</keyword>
<organism evidence="21 22">
    <name type="scientific">Kalanchoe fedtschenkoi</name>
    <name type="common">Lavender scallops</name>
    <name type="synonym">South American air plant</name>
    <dbReference type="NCBI Taxonomy" id="63787"/>
    <lineage>
        <taxon>Eukaryota</taxon>
        <taxon>Viridiplantae</taxon>
        <taxon>Streptophyta</taxon>
        <taxon>Embryophyta</taxon>
        <taxon>Tracheophyta</taxon>
        <taxon>Spermatophyta</taxon>
        <taxon>Magnoliopsida</taxon>
        <taxon>eudicotyledons</taxon>
        <taxon>Gunneridae</taxon>
        <taxon>Pentapetalae</taxon>
        <taxon>Saxifragales</taxon>
        <taxon>Crassulaceae</taxon>
        <taxon>Kalanchoe</taxon>
    </lineage>
</organism>
<evidence type="ECO:0000256" key="8">
    <source>
        <dbReference type="ARBA" id="ARBA00022729"/>
    </source>
</evidence>
<keyword evidence="11" id="KW-0418">Kinase</keyword>
<dbReference type="InterPro" id="IPR001245">
    <property type="entry name" value="Ser-Thr/Tyr_kinase_cat_dom"/>
</dbReference>
<keyword evidence="15" id="KW-1015">Disulfide bond</keyword>
<evidence type="ECO:0000259" key="20">
    <source>
        <dbReference type="PROSITE" id="PS50011"/>
    </source>
</evidence>
<dbReference type="Pfam" id="PF12819">
    <property type="entry name" value="Malectin_like"/>
    <property type="match status" value="1"/>
</dbReference>
<evidence type="ECO:0000256" key="17">
    <source>
        <dbReference type="ARBA" id="ARBA00048679"/>
    </source>
</evidence>
<keyword evidence="12 18" id="KW-0067">ATP-binding</keyword>
<dbReference type="FunFam" id="3.30.200.20:FF:000394">
    <property type="entry name" value="Leucine-rich repeat receptor-like protein kinase"/>
    <property type="match status" value="1"/>
</dbReference>
<dbReference type="AlphaFoldDB" id="A0A7N0UK98"/>
<dbReference type="InterPro" id="IPR017441">
    <property type="entry name" value="Protein_kinase_ATP_BS"/>
</dbReference>
<evidence type="ECO:0000256" key="11">
    <source>
        <dbReference type="ARBA" id="ARBA00022777"/>
    </source>
</evidence>
<keyword evidence="8" id="KW-0732">Signal</keyword>
<dbReference type="Gene3D" id="3.30.200.20">
    <property type="entry name" value="Phosphorylase Kinase, domain 1"/>
    <property type="match status" value="1"/>
</dbReference>
<evidence type="ECO:0000256" key="19">
    <source>
        <dbReference type="SAM" id="Phobius"/>
    </source>
</evidence>
<keyword evidence="3" id="KW-1003">Cell membrane</keyword>
<evidence type="ECO:0000256" key="10">
    <source>
        <dbReference type="ARBA" id="ARBA00022741"/>
    </source>
</evidence>
<dbReference type="InterPro" id="IPR001611">
    <property type="entry name" value="Leu-rich_rpt"/>
</dbReference>
<keyword evidence="13 19" id="KW-1133">Transmembrane helix</keyword>
<dbReference type="InterPro" id="IPR000719">
    <property type="entry name" value="Prot_kinase_dom"/>
</dbReference>
<feature type="transmembrane region" description="Helical" evidence="19">
    <location>
        <begin position="405"/>
        <end position="426"/>
    </location>
</feature>
<evidence type="ECO:0000256" key="18">
    <source>
        <dbReference type="PROSITE-ProRule" id="PRU10141"/>
    </source>
</evidence>
<dbReference type="InterPro" id="IPR008271">
    <property type="entry name" value="Ser/Thr_kinase_AS"/>
</dbReference>
<keyword evidence="14 19" id="KW-0472">Membrane</keyword>
<dbReference type="SUPFAM" id="SSF56112">
    <property type="entry name" value="Protein kinase-like (PK-like)"/>
    <property type="match status" value="1"/>
</dbReference>
<dbReference type="GO" id="GO:0051707">
    <property type="term" value="P:response to other organism"/>
    <property type="evidence" value="ECO:0007669"/>
    <property type="project" value="UniProtKB-ARBA"/>
</dbReference>
<evidence type="ECO:0000256" key="15">
    <source>
        <dbReference type="ARBA" id="ARBA00023157"/>
    </source>
</evidence>
<dbReference type="SUPFAM" id="SSF52058">
    <property type="entry name" value="L domain-like"/>
    <property type="match status" value="1"/>
</dbReference>
<dbReference type="SMART" id="SM00220">
    <property type="entry name" value="S_TKc"/>
    <property type="match status" value="1"/>
</dbReference>
<evidence type="ECO:0000256" key="6">
    <source>
        <dbReference type="ARBA" id="ARBA00022679"/>
    </source>
</evidence>
<comment type="subcellular location">
    <subcellularLocation>
        <location evidence="1">Cell membrane</location>
        <topology evidence="1">Single-pass membrane protein</topology>
    </subcellularLocation>
</comment>
<dbReference type="PROSITE" id="PS00107">
    <property type="entry name" value="PROTEIN_KINASE_ATP"/>
    <property type="match status" value="1"/>
</dbReference>
<evidence type="ECO:0000256" key="14">
    <source>
        <dbReference type="ARBA" id="ARBA00023136"/>
    </source>
</evidence>
<comment type="catalytic activity">
    <reaction evidence="17">
        <text>L-seryl-[protein] + ATP = O-phospho-L-seryl-[protein] + ADP + H(+)</text>
        <dbReference type="Rhea" id="RHEA:17989"/>
        <dbReference type="Rhea" id="RHEA-COMP:9863"/>
        <dbReference type="Rhea" id="RHEA-COMP:11604"/>
        <dbReference type="ChEBI" id="CHEBI:15378"/>
        <dbReference type="ChEBI" id="CHEBI:29999"/>
        <dbReference type="ChEBI" id="CHEBI:30616"/>
        <dbReference type="ChEBI" id="CHEBI:83421"/>
        <dbReference type="ChEBI" id="CHEBI:456216"/>
        <dbReference type="EC" id="2.7.11.1"/>
    </reaction>
</comment>
<evidence type="ECO:0000256" key="5">
    <source>
        <dbReference type="ARBA" id="ARBA00022614"/>
    </source>
</evidence>
<dbReference type="EC" id="2.7.11.1" evidence="2"/>
<evidence type="ECO:0000256" key="4">
    <source>
        <dbReference type="ARBA" id="ARBA00022527"/>
    </source>
</evidence>
<dbReference type="PANTHER" id="PTHR45631:SF212">
    <property type="entry name" value="PROTEIN KINASE DOMAIN-CONTAINING PROTEIN"/>
    <property type="match status" value="1"/>
</dbReference>
<dbReference type="Pfam" id="PF13855">
    <property type="entry name" value="LRR_8"/>
    <property type="match status" value="1"/>
</dbReference>
<dbReference type="PROSITE" id="PS00108">
    <property type="entry name" value="PROTEIN_KINASE_ST"/>
    <property type="match status" value="1"/>
</dbReference>
<evidence type="ECO:0000256" key="12">
    <source>
        <dbReference type="ARBA" id="ARBA00022840"/>
    </source>
</evidence>
<dbReference type="Proteomes" id="UP000594263">
    <property type="component" value="Unplaced"/>
</dbReference>
<dbReference type="InterPro" id="IPR011009">
    <property type="entry name" value="Kinase-like_dom_sf"/>
</dbReference>
<evidence type="ECO:0000256" key="1">
    <source>
        <dbReference type="ARBA" id="ARBA00004162"/>
    </source>
</evidence>
<name>A0A7N0UK98_KALFE</name>
<feature type="domain" description="Protein kinase" evidence="20">
    <location>
        <begin position="462"/>
        <end position="737"/>
    </location>
</feature>
<evidence type="ECO:0000313" key="22">
    <source>
        <dbReference type="Proteomes" id="UP000594263"/>
    </source>
</evidence>
<keyword evidence="7 19" id="KW-0812">Transmembrane</keyword>
<evidence type="ECO:0000256" key="13">
    <source>
        <dbReference type="ARBA" id="ARBA00022989"/>
    </source>
</evidence>
<keyword evidence="4" id="KW-0723">Serine/threonine-protein kinase</keyword>
<keyword evidence="5" id="KW-0433">Leucine-rich repeat</keyword>
<keyword evidence="6" id="KW-0808">Transferase</keyword>
<dbReference type="FunFam" id="3.80.10.10:FF:000129">
    <property type="entry name" value="Leucine-rich repeat receptor-like kinase"/>
    <property type="match status" value="1"/>
</dbReference>
<dbReference type="EnsemblPlants" id="Kaladp0071s0345.1.v1.1">
    <property type="protein sequence ID" value="Kaladp0071s0345.1.v1.1"/>
    <property type="gene ID" value="Kaladp0071s0345.v1.1"/>
</dbReference>
<evidence type="ECO:0000256" key="7">
    <source>
        <dbReference type="ARBA" id="ARBA00022692"/>
    </source>
</evidence>
<dbReference type="CDD" id="cd14066">
    <property type="entry name" value="STKc_IRAK"/>
    <property type="match status" value="1"/>
</dbReference>
<dbReference type="InterPro" id="IPR032675">
    <property type="entry name" value="LRR_dom_sf"/>
</dbReference>
<dbReference type="OMA" id="FANVEPH"/>
<keyword evidence="9" id="KW-0677">Repeat</keyword>
<evidence type="ECO:0000256" key="9">
    <source>
        <dbReference type="ARBA" id="ARBA00022737"/>
    </source>
</evidence>
<feature type="binding site" evidence="18">
    <location>
        <position position="490"/>
    </location>
    <ligand>
        <name>ATP</name>
        <dbReference type="ChEBI" id="CHEBI:30616"/>
    </ligand>
</feature>
<evidence type="ECO:0000256" key="3">
    <source>
        <dbReference type="ARBA" id="ARBA00022475"/>
    </source>
</evidence>
<reference evidence="21" key="1">
    <citation type="submission" date="2021-01" db="UniProtKB">
        <authorList>
            <consortium name="EnsemblPlants"/>
        </authorList>
    </citation>
    <scope>IDENTIFICATION</scope>
</reference>
<dbReference type="GO" id="GO:0004674">
    <property type="term" value="F:protein serine/threonine kinase activity"/>
    <property type="evidence" value="ECO:0007669"/>
    <property type="project" value="UniProtKB-KW"/>
</dbReference>
<dbReference type="FunFam" id="1.10.510.10:FF:000468">
    <property type="entry name" value="PTI1-like tyrosine-protein kinase 3"/>
    <property type="match status" value="1"/>
</dbReference>
<evidence type="ECO:0000313" key="21">
    <source>
        <dbReference type="EnsemblPlants" id="Kaladp0071s0345.1.v1.1"/>
    </source>
</evidence>
<accession>A0A7N0UK98</accession>
<dbReference type="PANTHER" id="PTHR45631">
    <property type="entry name" value="OS07G0107800 PROTEIN-RELATED"/>
    <property type="match status" value="1"/>
</dbReference>